<reference evidence="1 2" key="1">
    <citation type="submission" date="2022-04" db="EMBL/GenBank/DDBJ databases">
        <title>Chromosome-level reference genomes for two strains of Caenorhabditis briggsae: an improved platform for comparative genomics.</title>
        <authorList>
            <person name="Stevens L."/>
            <person name="Andersen E."/>
        </authorList>
    </citation>
    <scope>NUCLEOTIDE SEQUENCE [LARGE SCALE GENOMIC DNA]</scope>
    <source>
        <strain evidence="1">VX34</strain>
        <tissue evidence="1">Whole-organism</tissue>
    </source>
</reference>
<gene>
    <name evidence="1" type="ORF">L5515_008026</name>
</gene>
<dbReference type="EMBL" id="CP092624">
    <property type="protein sequence ID" value="UMM35370.1"/>
    <property type="molecule type" value="Genomic_DNA"/>
</dbReference>
<dbReference type="Proteomes" id="UP000829354">
    <property type="component" value="Chromosome V"/>
</dbReference>
<accession>A0AAE9JN13</accession>
<evidence type="ECO:0000313" key="2">
    <source>
        <dbReference type="Proteomes" id="UP000829354"/>
    </source>
</evidence>
<name>A0AAE9JN13_CAEBR</name>
<dbReference type="InterPro" id="IPR037138">
    <property type="entry name" value="His_deacetylse_dom_sf"/>
</dbReference>
<dbReference type="Gene3D" id="3.40.800.20">
    <property type="entry name" value="Histone deacetylase domain"/>
    <property type="match status" value="1"/>
</dbReference>
<organism evidence="1 2">
    <name type="scientific">Caenorhabditis briggsae</name>
    <dbReference type="NCBI Taxonomy" id="6238"/>
    <lineage>
        <taxon>Eukaryota</taxon>
        <taxon>Metazoa</taxon>
        <taxon>Ecdysozoa</taxon>
        <taxon>Nematoda</taxon>
        <taxon>Chromadorea</taxon>
        <taxon>Rhabditida</taxon>
        <taxon>Rhabditina</taxon>
        <taxon>Rhabditomorpha</taxon>
        <taxon>Rhabditoidea</taxon>
        <taxon>Rhabditidae</taxon>
        <taxon>Peloderinae</taxon>
        <taxon>Caenorhabditis</taxon>
    </lineage>
</organism>
<dbReference type="AlphaFoldDB" id="A0AAE9JN13"/>
<sequence length="93" mass="10675">MFSSSSLQAGGSVLAANLALKHGWAINVGGGFHHASCMFFVIVKRPDTKLALWDCTAPYNFRFRRRRILFLCRYHHGNLRFVRQKSDNQRDCC</sequence>
<evidence type="ECO:0000313" key="1">
    <source>
        <dbReference type="EMBL" id="UMM35370.1"/>
    </source>
</evidence>
<dbReference type="SUPFAM" id="SSF52768">
    <property type="entry name" value="Arginase/deacetylase"/>
    <property type="match status" value="1"/>
</dbReference>
<keyword evidence="2" id="KW-1185">Reference proteome</keyword>
<proteinExistence type="predicted"/>
<protein>
    <submittedName>
        <fullName evidence="1">Uncharacterized protein</fullName>
    </submittedName>
</protein>
<dbReference type="InterPro" id="IPR023696">
    <property type="entry name" value="Ureohydrolase_dom_sf"/>
</dbReference>